<name>A0A6J4T7J8_9ACTN</name>
<evidence type="ECO:0000256" key="1">
    <source>
        <dbReference type="SAM" id="MobiDB-lite"/>
    </source>
</evidence>
<keyword evidence="2" id="KW-1133">Transmembrane helix</keyword>
<reference evidence="4" key="1">
    <citation type="submission" date="2020-02" db="EMBL/GenBank/DDBJ databases">
        <authorList>
            <person name="Meier V. D."/>
        </authorList>
    </citation>
    <scope>NUCLEOTIDE SEQUENCE</scope>
    <source>
        <strain evidence="4">AVDCRST_MAG85</strain>
    </source>
</reference>
<dbReference type="AlphaFoldDB" id="A0A6J4T7J8"/>
<keyword evidence="2" id="KW-0472">Membrane</keyword>
<sequence>MKRIALTLMLLFALAPVNALASSEQVLDDCQDGRIDKKYSAKDLRDALEDMPADLDEYTSCREVIRSAQQGVRGGGGSGPGSKFNDAGGYGALPAGEGGLPLGPDSKPIDPQSIASPEEKREIDEARKSLASAGDRTTENTAVGSAPRSAGIAPEASGADLPTPLIVLLVLVAAGALAALVPRVRELVGRRTP</sequence>
<proteinExistence type="predicted"/>
<evidence type="ECO:0000313" key="4">
    <source>
        <dbReference type="EMBL" id="CAA9515628.1"/>
    </source>
</evidence>
<gene>
    <name evidence="4" type="ORF">AVDCRST_MAG85-2592</name>
</gene>
<evidence type="ECO:0000256" key="2">
    <source>
        <dbReference type="SAM" id="Phobius"/>
    </source>
</evidence>
<keyword evidence="2" id="KW-0812">Transmembrane</keyword>
<evidence type="ECO:0008006" key="5">
    <source>
        <dbReference type="Google" id="ProtNLM"/>
    </source>
</evidence>
<accession>A0A6J4T7J8</accession>
<organism evidence="4">
    <name type="scientific">uncultured Solirubrobacteraceae bacterium</name>
    <dbReference type="NCBI Taxonomy" id="1162706"/>
    <lineage>
        <taxon>Bacteria</taxon>
        <taxon>Bacillati</taxon>
        <taxon>Actinomycetota</taxon>
        <taxon>Thermoleophilia</taxon>
        <taxon>Solirubrobacterales</taxon>
        <taxon>Solirubrobacteraceae</taxon>
        <taxon>environmental samples</taxon>
    </lineage>
</organism>
<feature type="region of interest" description="Disordered" evidence="1">
    <location>
        <begin position="69"/>
        <end position="159"/>
    </location>
</feature>
<feature type="compositionally biased region" description="Gly residues" evidence="1">
    <location>
        <begin position="88"/>
        <end position="101"/>
    </location>
</feature>
<feature type="chain" id="PRO_5027085007" description="Secreted protein" evidence="3">
    <location>
        <begin position="22"/>
        <end position="193"/>
    </location>
</feature>
<feature type="compositionally biased region" description="Basic and acidic residues" evidence="1">
    <location>
        <begin position="117"/>
        <end position="128"/>
    </location>
</feature>
<protein>
    <recommendedName>
        <fullName evidence="5">Secreted protein</fullName>
    </recommendedName>
</protein>
<evidence type="ECO:0000256" key="3">
    <source>
        <dbReference type="SAM" id="SignalP"/>
    </source>
</evidence>
<feature type="transmembrane region" description="Helical" evidence="2">
    <location>
        <begin position="161"/>
        <end position="181"/>
    </location>
</feature>
<keyword evidence="3" id="KW-0732">Signal</keyword>
<feature type="signal peptide" evidence="3">
    <location>
        <begin position="1"/>
        <end position="21"/>
    </location>
</feature>
<dbReference type="EMBL" id="CADCVT010000282">
    <property type="protein sequence ID" value="CAA9515628.1"/>
    <property type="molecule type" value="Genomic_DNA"/>
</dbReference>